<sequence length="900" mass="106275">MHQKLMELEKKIIANQFDEKKFVIQFQSLFNNYNLNKEEQATKLINQLKISIDHVQKLQTIVGVIDKAAKYNIFLSKEFEIKLLNRGLYLIKNEKYYNIKSDEGDLIRALTLVAGLKKIRHLSFYESIIDIIKNEEISKKNLLTIIETLTYNKLLPQLKNGNDITDCLAKLSRLTPNDLEIFSPVSNLICYYLKNKQTISLFNQNTKFSTVSEEIFKSIHNCLFTLLSQQTPDKLDVFLIAEIQNHLEMFAKLSQKEEALFIQRKFNNLFNQYMTRNFAQKQYYDYEKVLRYVKKFIAAPPIVLNPIIVKLIGQTYQTVNPNNISEIVPFLYFLSKTVQNFKVPYESQQVIEKNLQQEKNIIMLSKLMEIYATTHYSNDQNIQDLEQRIIQLSSYSANPTSPLLILFQSLANMHRGQTQSLRYIVDYFKYPGVLDKIEFFDLIVKFIPSLAIKTKELYKFATNMGFQSQTNLIDDTNRIDLDFQNSLEQLWDKVESLVISRIDEIYYDKYPTLLLHFMYANLMKNKYKRIFFILQQRVTQYLDKYTPKQVSEIIYSYARMHEKNNELFFKSIPIILKNIDQFNTIELINIYWGYANVRIYDNQLCTALEESIMKEQTKVNPEGYIQFFHAIGIFSRQINSGSKLDEFIRSKIYNLDQLKINVQQQFALAYAILLFNNRSQYSLFWENIINLILQNQSNFISSPLYMNYLYQIYIHLRYSDSIFLPCMQILLQVLIKNRDSLIRFYKVNKRYTSSDLEKKITQVIDEKIAAPQNDQKVFVVQIKNDIPLIFYDDLRELEQNPKFPEHELIIPYTLDCRKGALCFEVNGPQHYLSDIQNQSSLDGVTLLKKNFLEQLGFKYIEIKYTEFVPGIVKEDSLLTQKVMDIVKEQMKDVNTKKVQQ</sequence>
<dbReference type="GeneID" id="7826436"/>
<organism evidence="2 3">
    <name type="scientific">Tetrahymena thermophila (strain SB210)</name>
    <dbReference type="NCBI Taxonomy" id="312017"/>
    <lineage>
        <taxon>Eukaryota</taxon>
        <taxon>Sar</taxon>
        <taxon>Alveolata</taxon>
        <taxon>Ciliophora</taxon>
        <taxon>Intramacronucleata</taxon>
        <taxon>Oligohymenophorea</taxon>
        <taxon>Hymenostomatida</taxon>
        <taxon>Tetrahymenina</taxon>
        <taxon>Tetrahymenidae</taxon>
        <taxon>Tetrahymena</taxon>
    </lineage>
</organism>
<evidence type="ECO:0000259" key="1">
    <source>
        <dbReference type="PROSITE" id="PS51286"/>
    </source>
</evidence>
<keyword evidence="3" id="KW-1185">Reference proteome</keyword>
<dbReference type="OrthoDB" id="296083at2759"/>
<dbReference type="HOGENOM" id="CLU_304132_0_0_1"/>
<dbReference type="EMBL" id="GG662711">
    <property type="protein sequence ID" value="EAR94799.2"/>
    <property type="molecule type" value="Genomic_DNA"/>
</dbReference>
<dbReference type="KEGG" id="tet:TTHERM_00675720"/>
<dbReference type="InParanoid" id="Q23DY8"/>
<protein>
    <submittedName>
        <fullName evidence="2">RAP domain protein</fullName>
    </submittedName>
</protein>
<proteinExistence type="predicted"/>
<dbReference type="Proteomes" id="UP000009168">
    <property type="component" value="Unassembled WGS sequence"/>
</dbReference>
<feature type="domain" description="RAP" evidence="1">
    <location>
        <begin position="821"/>
        <end position="887"/>
    </location>
</feature>
<dbReference type="AlphaFoldDB" id="Q23DY8"/>
<evidence type="ECO:0000313" key="2">
    <source>
        <dbReference type="EMBL" id="EAR94799.2"/>
    </source>
</evidence>
<dbReference type="eggNOG" id="ENOG502SNXX">
    <property type="taxonomic scope" value="Eukaryota"/>
</dbReference>
<evidence type="ECO:0000313" key="3">
    <source>
        <dbReference type="Proteomes" id="UP000009168"/>
    </source>
</evidence>
<dbReference type="InterPro" id="IPR013584">
    <property type="entry name" value="RAP"/>
</dbReference>
<dbReference type="RefSeq" id="XP_001015044.2">
    <property type="nucleotide sequence ID" value="XM_001015044.2"/>
</dbReference>
<name>Q23DY8_TETTS</name>
<gene>
    <name evidence="2" type="ORF">TTHERM_00675720</name>
</gene>
<dbReference type="Pfam" id="PF08373">
    <property type="entry name" value="RAP"/>
    <property type="match status" value="1"/>
</dbReference>
<dbReference type="PROSITE" id="PS51286">
    <property type="entry name" value="RAP"/>
    <property type="match status" value="1"/>
</dbReference>
<accession>Q23DY8</accession>
<reference evidence="3" key="1">
    <citation type="journal article" date="2006" name="PLoS Biol.">
        <title>Macronuclear genome sequence of the ciliate Tetrahymena thermophila, a model eukaryote.</title>
        <authorList>
            <person name="Eisen J.A."/>
            <person name="Coyne R.S."/>
            <person name="Wu M."/>
            <person name="Wu D."/>
            <person name="Thiagarajan M."/>
            <person name="Wortman J.R."/>
            <person name="Badger J.H."/>
            <person name="Ren Q."/>
            <person name="Amedeo P."/>
            <person name="Jones K.M."/>
            <person name="Tallon L.J."/>
            <person name="Delcher A.L."/>
            <person name="Salzberg S.L."/>
            <person name="Silva J.C."/>
            <person name="Haas B.J."/>
            <person name="Majoros W.H."/>
            <person name="Farzad M."/>
            <person name="Carlton J.M."/>
            <person name="Smith R.K. Jr."/>
            <person name="Garg J."/>
            <person name="Pearlman R.E."/>
            <person name="Karrer K.M."/>
            <person name="Sun L."/>
            <person name="Manning G."/>
            <person name="Elde N.C."/>
            <person name="Turkewitz A.P."/>
            <person name="Asai D.J."/>
            <person name="Wilkes D.E."/>
            <person name="Wang Y."/>
            <person name="Cai H."/>
            <person name="Collins K."/>
            <person name="Stewart B.A."/>
            <person name="Lee S.R."/>
            <person name="Wilamowska K."/>
            <person name="Weinberg Z."/>
            <person name="Ruzzo W.L."/>
            <person name="Wloga D."/>
            <person name="Gaertig J."/>
            <person name="Frankel J."/>
            <person name="Tsao C.-C."/>
            <person name="Gorovsky M.A."/>
            <person name="Keeling P.J."/>
            <person name="Waller R.F."/>
            <person name="Patron N.J."/>
            <person name="Cherry J.M."/>
            <person name="Stover N.A."/>
            <person name="Krieger C.J."/>
            <person name="del Toro C."/>
            <person name="Ryder H.F."/>
            <person name="Williamson S.C."/>
            <person name="Barbeau R.A."/>
            <person name="Hamilton E.P."/>
            <person name="Orias E."/>
        </authorList>
    </citation>
    <scope>NUCLEOTIDE SEQUENCE [LARGE SCALE GENOMIC DNA]</scope>
    <source>
        <strain evidence="3">SB210</strain>
    </source>
</reference>